<dbReference type="InterPro" id="IPR013120">
    <property type="entry name" value="FAR_NAD-bd"/>
</dbReference>
<feature type="domain" description="Thioester reductase (TE)" evidence="2">
    <location>
        <begin position="92"/>
        <end position="126"/>
    </location>
</feature>
<protein>
    <recommendedName>
        <fullName evidence="2">Thioester reductase (TE) domain-containing protein</fullName>
    </recommendedName>
</protein>
<keyword evidence="4" id="KW-1185">Reference proteome</keyword>
<evidence type="ECO:0000256" key="1">
    <source>
        <dbReference type="SAM" id="MobiDB-lite"/>
    </source>
</evidence>
<evidence type="ECO:0000313" key="4">
    <source>
        <dbReference type="Proteomes" id="UP000252139"/>
    </source>
</evidence>
<dbReference type="SUPFAM" id="SSF51735">
    <property type="entry name" value="NAD(P)-binding Rossmann-fold domains"/>
    <property type="match status" value="1"/>
</dbReference>
<evidence type="ECO:0000259" key="2">
    <source>
        <dbReference type="Pfam" id="PF07993"/>
    </source>
</evidence>
<feature type="compositionally biased region" description="Polar residues" evidence="1">
    <location>
        <begin position="8"/>
        <end position="27"/>
    </location>
</feature>
<dbReference type="Pfam" id="PF07993">
    <property type="entry name" value="NAD_binding_4"/>
    <property type="match status" value="1"/>
</dbReference>
<dbReference type="InterPro" id="IPR036291">
    <property type="entry name" value="NAD(P)-bd_dom_sf"/>
</dbReference>
<accession>A0A367JS45</accession>
<evidence type="ECO:0000313" key="3">
    <source>
        <dbReference type="EMBL" id="RCH92792.1"/>
    </source>
</evidence>
<feature type="region of interest" description="Disordered" evidence="1">
    <location>
        <begin position="1"/>
        <end position="27"/>
    </location>
</feature>
<sequence length="127" mass="14368">MSEEDNTKQNSLDNQADNLNDTPLNVSNQEEQLDTIAPPMVVITDDNNNNQELDQNDLEIKEDETIILPALDETHFQGPIIDYYKNKNILMTGATGFIGKAILWKLIQSLRQHLGQVYILIRSGSNK</sequence>
<comment type="caution">
    <text evidence="3">The sequence shown here is derived from an EMBL/GenBank/DDBJ whole genome shotgun (WGS) entry which is preliminary data.</text>
</comment>
<proteinExistence type="predicted"/>
<dbReference type="Gene3D" id="3.40.50.720">
    <property type="entry name" value="NAD(P)-binding Rossmann-like Domain"/>
    <property type="match status" value="1"/>
</dbReference>
<dbReference type="STRING" id="86630.A0A367JS45"/>
<dbReference type="EMBL" id="PJQL01000778">
    <property type="protein sequence ID" value="RCH92792.1"/>
    <property type="molecule type" value="Genomic_DNA"/>
</dbReference>
<dbReference type="Proteomes" id="UP000252139">
    <property type="component" value="Unassembled WGS sequence"/>
</dbReference>
<reference evidence="3 4" key="1">
    <citation type="journal article" date="2018" name="G3 (Bethesda)">
        <title>Phylogenetic and Phylogenomic Definition of Rhizopus Species.</title>
        <authorList>
            <person name="Gryganskyi A.P."/>
            <person name="Golan J."/>
            <person name="Dolatabadi S."/>
            <person name="Mondo S."/>
            <person name="Robb S."/>
            <person name="Idnurm A."/>
            <person name="Muszewska A."/>
            <person name="Steczkiewicz K."/>
            <person name="Masonjones S."/>
            <person name="Liao H.L."/>
            <person name="Gajdeczka M.T."/>
            <person name="Anike F."/>
            <person name="Vuek A."/>
            <person name="Anishchenko I.M."/>
            <person name="Voigt K."/>
            <person name="de Hoog G.S."/>
            <person name="Smith M.E."/>
            <person name="Heitman J."/>
            <person name="Vilgalys R."/>
            <person name="Stajich J.E."/>
        </authorList>
    </citation>
    <scope>NUCLEOTIDE SEQUENCE [LARGE SCALE GENOMIC DNA]</scope>
    <source>
        <strain evidence="3 4">CBS 357.93</strain>
    </source>
</reference>
<dbReference type="AlphaFoldDB" id="A0A367JS45"/>
<gene>
    <name evidence="3" type="ORF">CU097_000092</name>
</gene>
<organism evidence="3 4">
    <name type="scientific">Rhizopus azygosporus</name>
    <name type="common">Rhizopus microsporus var. azygosporus</name>
    <dbReference type="NCBI Taxonomy" id="86630"/>
    <lineage>
        <taxon>Eukaryota</taxon>
        <taxon>Fungi</taxon>
        <taxon>Fungi incertae sedis</taxon>
        <taxon>Mucoromycota</taxon>
        <taxon>Mucoromycotina</taxon>
        <taxon>Mucoromycetes</taxon>
        <taxon>Mucorales</taxon>
        <taxon>Mucorineae</taxon>
        <taxon>Rhizopodaceae</taxon>
        <taxon>Rhizopus</taxon>
    </lineage>
</organism>
<dbReference type="OrthoDB" id="429813at2759"/>
<feature type="non-terminal residue" evidence="3">
    <location>
        <position position="127"/>
    </location>
</feature>
<name>A0A367JS45_RHIAZ</name>